<dbReference type="STRING" id="5722.A2F3K7"/>
<accession>A2F3K7</accession>
<feature type="transmembrane region" description="Helical" evidence="8">
    <location>
        <begin position="954"/>
        <end position="979"/>
    </location>
</feature>
<reference evidence="11" key="2">
    <citation type="journal article" date="2007" name="Science">
        <title>Draft genome sequence of the sexually transmitted pathogen Trichomonas vaginalis.</title>
        <authorList>
            <person name="Carlton J.M."/>
            <person name="Hirt R.P."/>
            <person name="Silva J.C."/>
            <person name="Delcher A.L."/>
            <person name="Schatz M."/>
            <person name="Zhao Q."/>
            <person name="Wortman J.R."/>
            <person name="Bidwell S.L."/>
            <person name="Alsmark U.C.M."/>
            <person name="Besteiro S."/>
            <person name="Sicheritz-Ponten T."/>
            <person name="Noel C.J."/>
            <person name="Dacks J.B."/>
            <person name="Foster P.G."/>
            <person name="Simillion C."/>
            <person name="Van de Peer Y."/>
            <person name="Miranda-Saavedra D."/>
            <person name="Barton G.J."/>
            <person name="Westrop G.D."/>
            <person name="Mueller S."/>
            <person name="Dessi D."/>
            <person name="Fiori P.L."/>
            <person name="Ren Q."/>
            <person name="Paulsen I."/>
            <person name="Zhang H."/>
            <person name="Bastida-Corcuera F.D."/>
            <person name="Simoes-Barbosa A."/>
            <person name="Brown M.T."/>
            <person name="Hayes R.D."/>
            <person name="Mukherjee M."/>
            <person name="Okumura C.Y."/>
            <person name="Schneider R."/>
            <person name="Smith A.J."/>
            <person name="Vanacova S."/>
            <person name="Villalvazo M."/>
            <person name="Haas B.J."/>
            <person name="Pertea M."/>
            <person name="Feldblyum T.V."/>
            <person name="Utterback T.R."/>
            <person name="Shu C.L."/>
            <person name="Osoegawa K."/>
            <person name="de Jong P.J."/>
            <person name="Hrdy I."/>
            <person name="Horvathova L."/>
            <person name="Zubacova Z."/>
            <person name="Dolezal P."/>
            <person name="Malik S.B."/>
            <person name="Logsdon J.M. Jr."/>
            <person name="Henze K."/>
            <person name="Gupta A."/>
            <person name="Wang C.C."/>
            <person name="Dunne R.L."/>
            <person name="Upcroft J.A."/>
            <person name="Upcroft P."/>
            <person name="White O."/>
            <person name="Salzberg S.L."/>
            <person name="Tang P."/>
            <person name="Chiu C.-H."/>
            <person name="Lee Y.-S."/>
            <person name="Embley T.M."/>
            <person name="Coombs G.H."/>
            <person name="Mottram J.C."/>
            <person name="Tachezy J."/>
            <person name="Fraser-Liggett C.M."/>
            <person name="Johnson P.J."/>
        </authorList>
    </citation>
    <scope>NUCLEOTIDE SEQUENCE [LARGE SCALE GENOMIC DNA]</scope>
    <source>
        <strain evidence="11">G3</strain>
    </source>
</reference>
<dbReference type="Pfam" id="PF13426">
    <property type="entry name" value="PAS_9"/>
    <property type="match status" value="1"/>
</dbReference>
<dbReference type="SUPFAM" id="SSF55785">
    <property type="entry name" value="PYP-like sensor domain (PAS domain)"/>
    <property type="match status" value="1"/>
</dbReference>
<dbReference type="KEGG" id="tva:4758352"/>
<dbReference type="GO" id="GO:0000166">
    <property type="term" value="F:nucleotide binding"/>
    <property type="evidence" value="ECO:0007669"/>
    <property type="project" value="UniProtKB-KW"/>
</dbReference>
<feature type="transmembrane region" description="Helical" evidence="8">
    <location>
        <begin position="177"/>
        <end position="200"/>
    </location>
</feature>
<keyword evidence="12" id="KW-1185">Reference proteome</keyword>
<dbReference type="GO" id="GO:0007189">
    <property type="term" value="P:adenylate cyclase-activating G protein-coupled receptor signaling pathway"/>
    <property type="evidence" value="ECO:0000318"/>
    <property type="project" value="GO_Central"/>
</dbReference>
<sequence>MNPEGQTSNPNSQSVSAGSVSRVYKIITTWGFLDEGFPMWTQIFQTTKIPYFILYPLMMVYFVQVLGASIWPWNPYWQQDVNFHFSKWQRQILYYRRVPIVFNDYLLVTGIFGILNLLSVAMIRSQINYFKFNRKFILWLNFPMRLYFEAIVLLFMLPNVVVLGETFLLLAKGNKNVSVIISFVLALGNEIYILYFYIVIQHFNAMSLFINVSPLLNFNPTFMQTVTLSSHCTVLSYFLFSLFENWSFFVTVIFCLGCCSFIAYNLINYLYIVDIIIMSSLMGFAFGCTAGNIMSVICYFQPNLSYLMPPLITIGFFMLGFVISYIYFVIRTNQIVSKLNVVFANQEQYFDYYDSIGLEDDEDKAQTYLRIGFQQCCPCFYNLTLLNYIHERFSSEKSNELCVLFSAFFPKEHRLQNKFEKKLLKRRKLNFISRFLIFQLESIKTQRQFTDNMIMRNKLMEMKNLTGQCESQSRLGLDGNTINQSYLETLATMASKTRNLWKEALLNFPNSIKMCDEYFRYLVEVECDFPEAIKIKHKAQLIESGQSYSSDHCFKSFVQAFPKYLTDKIIDFDGKIIAGNFTDKNSQNYNSFQENVNSATIHTNSSNHAKIKSKNDTDDVELENEIEEAIGKSTIKFAKERLSLHRMLQHKITMPIKMIKFVAFGVIFYILFLTNAATFLARNTVTNHIENMKELNFIAKARFYIALSSVCIMTQFFNQTGFFKNYTQKLQVYINTTSVELNPFIDFIHGDLPMDLLNFSKLSNSYFSDLMQYLSEQAHNRRNVYKYIRNLLSQNVPIRTYYNRCINFTVSNGSLTNLYSLMFTIHRTLSSYKNFLVISQDNDTCDLANNYVYFYQGTAKVYLDIAESVREDSEKIKKAFLYYSYSAPIITFFIVFLPICTIHFLTLKDEKKIKRIVQSIDQQARNESKEDLRIHSSNDEVLITETTAKSGGRVYLILLQAGWAIYYLMIVLIACFIVLHITDDLDKLNDWNQFSASRLSLSAESLNAMMNVLIIKEIPTAYKDEDKMKFYQLAMLFILKLKEAETNLISGTNRSKLCQGFDKKLDELNIIDAKMNKNASSPHEYYQYAAIHQQLDIYQSYAKIILEDVMMTNGTYSQEDGANFLFIGNYFLFRNCYLASNRIIELMDHKIVEWKSYFGILAVLVFAGILAYIMSSITYYNNRFNSYKAALFIIKRINPYTLLNNIYFNQFFLKNDEEFDTINGQKMSLEQLIITNANDSIICTNIYGVVEQVNQAVTNLLGFTREQILGQVVTSLFSSDCIEKIGMKLDQMKNHQTSSFLYEDDYVVVNNASKSLNVKCSIIGMKNSYNDNLNSFVFILKDTTKLEEQKRQAENEKMKSENLLYQILPRDIVLQINKNIKEISFNVNSATICFIDINKFSEYTTNLTPNNIMSNLSYYFSVLDQTLKEYPLLIKIKLIGDIYMAAGGIFNNDVGPEVHAEQMILFCFDVLYHLEEINKKLDSNLQIRIGINTGGPLIAGVLGTDKPLFDIIGDPINVAARLQSTSDVNKVHISGDTFELVKGLNYDITKRGETFLKGKGKQITYYISPPSHKRNSSELQNQQSQTNQ</sequence>
<feature type="domain" description="Guanylate cyclase" evidence="10">
    <location>
        <begin position="1391"/>
        <end position="1523"/>
    </location>
</feature>
<feature type="transmembrane region" description="Helical" evidence="8">
    <location>
        <begin position="271"/>
        <end position="294"/>
    </location>
</feature>
<feature type="compositionally biased region" description="Polar residues" evidence="7">
    <location>
        <begin position="1577"/>
        <end position="1588"/>
    </location>
</feature>
<dbReference type="Proteomes" id="UP000001542">
    <property type="component" value="Unassembled WGS sequence"/>
</dbReference>
<feature type="transmembrane region" description="Helical" evidence="8">
    <location>
        <begin position="246"/>
        <end position="264"/>
    </location>
</feature>
<dbReference type="CDD" id="cd00130">
    <property type="entry name" value="PAS"/>
    <property type="match status" value="1"/>
</dbReference>
<dbReference type="InterPro" id="IPR029787">
    <property type="entry name" value="Nucleotide_cyclase"/>
</dbReference>
<evidence type="ECO:0000256" key="8">
    <source>
        <dbReference type="SAM" id="Phobius"/>
    </source>
</evidence>
<keyword evidence="6" id="KW-0456">Lyase</keyword>
<keyword evidence="2 8" id="KW-0812">Transmembrane</keyword>
<feature type="transmembrane region" description="Helical" evidence="8">
    <location>
        <begin position="701"/>
        <end position="718"/>
    </location>
</feature>
<feature type="transmembrane region" description="Helical" evidence="8">
    <location>
        <begin position="105"/>
        <end position="125"/>
    </location>
</feature>
<keyword evidence="3" id="KW-0547">Nucleotide-binding</keyword>
<gene>
    <name evidence="11" type="ORF">TVAG_350270</name>
</gene>
<feature type="domain" description="PAS" evidence="9">
    <location>
        <begin position="1225"/>
        <end position="1296"/>
    </location>
</feature>
<evidence type="ECO:0000313" key="12">
    <source>
        <dbReference type="Proteomes" id="UP000001542"/>
    </source>
</evidence>
<dbReference type="NCBIfam" id="TIGR00229">
    <property type="entry name" value="sensory_box"/>
    <property type="match status" value="1"/>
</dbReference>
<feature type="transmembrane region" description="Helical" evidence="8">
    <location>
        <begin position="880"/>
        <end position="905"/>
    </location>
</feature>
<evidence type="ECO:0000259" key="9">
    <source>
        <dbReference type="PROSITE" id="PS50112"/>
    </source>
</evidence>
<feature type="transmembrane region" description="Helical" evidence="8">
    <location>
        <begin position="306"/>
        <end position="330"/>
    </location>
</feature>
<dbReference type="Gene3D" id="3.30.450.20">
    <property type="entry name" value="PAS domain"/>
    <property type="match status" value="1"/>
</dbReference>
<dbReference type="InParanoid" id="A2F3K7"/>
<dbReference type="InterPro" id="IPR035965">
    <property type="entry name" value="PAS-like_dom_sf"/>
</dbReference>
<dbReference type="SMART" id="SM00091">
    <property type="entry name" value="PAS"/>
    <property type="match status" value="1"/>
</dbReference>
<evidence type="ECO:0000256" key="4">
    <source>
        <dbReference type="ARBA" id="ARBA00022989"/>
    </source>
</evidence>
<dbReference type="GO" id="GO:0006171">
    <property type="term" value="P:cAMP biosynthetic process"/>
    <property type="evidence" value="ECO:0000318"/>
    <property type="project" value="GO_Central"/>
</dbReference>
<name>A2F3K7_TRIV3</name>
<dbReference type="RefSeq" id="XP_001313459.1">
    <property type="nucleotide sequence ID" value="XM_001313458.1"/>
</dbReference>
<evidence type="ECO:0000256" key="6">
    <source>
        <dbReference type="ARBA" id="ARBA00023239"/>
    </source>
</evidence>
<dbReference type="Gene3D" id="3.30.70.1230">
    <property type="entry name" value="Nucleotide cyclase"/>
    <property type="match status" value="1"/>
</dbReference>
<keyword evidence="4 8" id="KW-1133">Transmembrane helix</keyword>
<dbReference type="PROSITE" id="PS50112">
    <property type="entry name" value="PAS"/>
    <property type="match status" value="1"/>
</dbReference>
<evidence type="ECO:0000259" key="10">
    <source>
        <dbReference type="PROSITE" id="PS50125"/>
    </source>
</evidence>
<dbReference type="InterPro" id="IPR001054">
    <property type="entry name" value="A/G_cyclase"/>
</dbReference>
<keyword evidence="5 8" id="KW-0472">Membrane</keyword>
<dbReference type="EMBL" id="DS113598">
    <property type="protein sequence ID" value="EAY00530.1"/>
    <property type="molecule type" value="Genomic_DNA"/>
</dbReference>
<comment type="subcellular location">
    <subcellularLocation>
        <location evidence="1">Membrane</location>
    </subcellularLocation>
</comment>
<feature type="transmembrane region" description="Helical" evidence="8">
    <location>
        <begin position="146"/>
        <end position="171"/>
    </location>
</feature>
<dbReference type="eggNOG" id="KOG4171">
    <property type="taxonomic scope" value="Eukaryota"/>
</dbReference>
<dbReference type="Gene3D" id="6.10.250.780">
    <property type="match status" value="1"/>
</dbReference>
<proteinExistence type="predicted"/>
<dbReference type="Pfam" id="PF00211">
    <property type="entry name" value="Guanylate_cyc"/>
    <property type="match status" value="1"/>
</dbReference>
<dbReference type="OrthoDB" id="6127067at2759"/>
<protein>
    <submittedName>
        <fullName evidence="11">Adenylate and Guanylate cyclase catalytic domain containing protein</fullName>
    </submittedName>
</protein>
<dbReference type="GO" id="GO:0004016">
    <property type="term" value="F:adenylate cyclase activity"/>
    <property type="evidence" value="ECO:0000318"/>
    <property type="project" value="GO_Central"/>
</dbReference>
<evidence type="ECO:0000256" key="2">
    <source>
        <dbReference type="ARBA" id="ARBA00022692"/>
    </source>
</evidence>
<feature type="transmembrane region" description="Helical" evidence="8">
    <location>
        <begin position="52"/>
        <end position="73"/>
    </location>
</feature>
<feature type="region of interest" description="Disordered" evidence="7">
    <location>
        <begin position="1567"/>
        <end position="1588"/>
    </location>
</feature>
<feature type="transmembrane region" description="Helical" evidence="8">
    <location>
        <begin position="1157"/>
        <end position="1180"/>
    </location>
</feature>
<dbReference type="GO" id="GO:0035556">
    <property type="term" value="P:intracellular signal transduction"/>
    <property type="evidence" value="ECO:0007669"/>
    <property type="project" value="InterPro"/>
</dbReference>
<evidence type="ECO:0000256" key="1">
    <source>
        <dbReference type="ARBA" id="ARBA00004370"/>
    </source>
</evidence>
<feature type="transmembrane region" description="Helical" evidence="8">
    <location>
        <begin position="661"/>
        <end position="681"/>
    </location>
</feature>
<evidence type="ECO:0000256" key="7">
    <source>
        <dbReference type="SAM" id="MobiDB-lite"/>
    </source>
</evidence>
<dbReference type="SMR" id="A2F3K7"/>
<reference evidence="11" key="1">
    <citation type="submission" date="2006-10" db="EMBL/GenBank/DDBJ databases">
        <authorList>
            <person name="Amadeo P."/>
            <person name="Zhao Q."/>
            <person name="Wortman J."/>
            <person name="Fraser-Liggett C."/>
            <person name="Carlton J."/>
        </authorList>
    </citation>
    <scope>NUCLEOTIDE SEQUENCE</scope>
    <source>
        <strain evidence="11">G3</strain>
    </source>
</reference>
<dbReference type="SUPFAM" id="SSF55073">
    <property type="entry name" value="Nucleotide cyclase"/>
    <property type="match status" value="1"/>
</dbReference>
<dbReference type="InterPro" id="IPR050401">
    <property type="entry name" value="Cyclic_nucleotide_synthase"/>
</dbReference>
<dbReference type="GO" id="GO:0005886">
    <property type="term" value="C:plasma membrane"/>
    <property type="evidence" value="ECO:0000318"/>
    <property type="project" value="GO_Central"/>
</dbReference>
<dbReference type="SMART" id="SM00044">
    <property type="entry name" value="CYCc"/>
    <property type="match status" value="1"/>
</dbReference>
<evidence type="ECO:0000313" key="11">
    <source>
        <dbReference type="EMBL" id="EAY00530.1"/>
    </source>
</evidence>
<dbReference type="VEuPathDB" id="TrichDB:TVAG_350270"/>
<dbReference type="CDD" id="cd07302">
    <property type="entry name" value="CHD"/>
    <property type="match status" value="1"/>
</dbReference>
<organism evidence="11 12">
    <name type="scientific">Trichomonas vaginalis (strain ATCC PRA-98 / G3)</name>
    <dbReference type="NCBI Taxonomy" id="412133"/>
    <lineage>
        <taxon>Eukaryota</taxon>
        <taxon>Metamonada</taxon>
        <taxon>Parabasalia</taxon>
        <taxon>Trichomonadida</taxon>
        <taxon>Trichomonadidae</taxon>
        <taxon>Trichomonas</taxon>
    </lineage>
</organism>
<dbReference type="PANTHER" id="PTHR11920:SF335">
    <property type="entry name" value="GUANYLATE CYCLASE"/>
    <property type="match status" value="1"/>
</dbReference>
<evidence type="ECO:0000256" key="3">
    <source>
        <dbReference type="ARBA" id="ARBA00022741"/>
    </source>
</evidence>
<evidence type="ECO:0000256" key="5">
    <source>
        <dbReference type="ARBA" id="ARBA00023136"/>
    </source>
</evidence>
<dbReference type="InterPro" id="IPR000014">
    <property type="entry name" value="PAS"/>
</dbReference>
<dbReference type="VEuPathDB" id="TrichDB:TVAGG3_0194090"/>
<dbReference type="PROSITE" id="PS50125">
    <property type="entry name" value="GUANYLATE_CYCLASE_2"/>
    <property type="match status" value="1"/>
</dbReference>
<dbReference type="PANTHER" id="PTHR11920">
    <property type="entry name" value="GUANYLYL CYCLASE"/>
    <property type="match status" value="1"/>
</dbReference>